<dbReference type="Proteomes" id="UP000001203">
    <property type="component" value="Chromosome circular"/>
</dbReference>
<dbReference type="eggNOG" id="ENOG50320QI">
    <property type="taxonomic scope" value="Bacteria"/>
</dbReference>
<dbReference type="AlphaFoldDB" id="B1WSS0"/>
<sequence>MIFKYLTLLLFSKKYHSNTGFALFMVMILGTVGTVATAALLARSSNLSNNIETSITIGQQNLSVAETAKVNLQALLIEHNQLLEYNLDDWGKYLQSPNSSEKSREFNHNLRLCEKEGNWKKTKQHILDLAEHNTIDVPMGKFSLLDFQQVGKNQILATIKTQNAQENQAQYEINISFSDNYLSKPVPVLWLTGKEQIGGIENVQVNGNVWANNCSFPVEKVNFMEVDAHQAKYTGIKMPDLPDLEGIKERLPEHHYFPSIAEEEATQTQEDNISLKLPRLEDKPTKKEGEKNVYEYLINNMEKIDSLIINSDFQSESMIILYVLGDINISEIVHKCESSNPCSPENLIIIAYEEAKMCLGFDNLGAFIIAPHYELGLKTNNPNQEYAKFTGSIWTDKLLTTGDCGNDKVEFHEALKWANLPDEFQTLSPIPKLIQVNLKESIKPDA</sequence>
<organism evidence="2 3">
    <name type="scientific">Crocosphaera subtropica (strain ATCC 51142 / BH68)</name>
    <name type="common">Cyanothece sp. (strain ATCC 51142)</name>
    <dbReference type="NCBI Taxonomy" id="43989"/>
    <lineage>
        <taxon>Bacteria</taxon>
        <taxon>Bacillati</taxon>
        <taxon>Cyanobacteriota</taxon>
        <taxon>Cyanophyceae</taxon>
        <taxon>Oscillatoriophycideae</taxon>
        <taxon>Chroococcales</taxon>
        <taxon>Aphanothecaceae</taxon>
        <taxon>Crocosphaera</taxon>
        <taxon>Crocosphaera subtropica</taxon>
    </lineage>
</organism>
<protein>
    <submittedName>
        <fullName evidence="2">Uncharacterized protein</fullName>
    </submittedName>
</protein>
<feature type="transmembrane region" description="Helical" evidence="1">
    <location>
        <begin position="21"/>
        <end position="42"/>
    </location>
</feature>
<accession>B1WSS0</accession>
<keyword evidence="1" id="KW-0812">Transmembrane</keyword>
<keyword evidence="3" id="KW-1185">Reference proteome</keyword>
<evidence type="ECO:0000313" key="2">
    <source>
        <dbReference type="EMBL" id="ACB53649.1"/>
    </source>
</evidence>
<name>B1WSS0_CROS5</name>
<keyword evidence="1" id="KW-1133">Transmembrane helix</keyword>
<keyword evidence="1" id="KW-0472">Membrane</keyword>
<dbReference type="HOGENOM" id="CLU_613532_0_0_3"/>
<reference evidence="2" key="1">
    <citation type="journal article" date="2008" name="Proc. Natl. Acad. Sci. U.S.A.">
        <title>The genome of Cyanothece 51142, a unicellular diazotrophic cyanobacterium important in the marine nitrogen cycle.</title>
        <authorList>
            <person name="Welsh E.A."/>
            <person name="Liberton M."/>
            <person name="Stoeckel J."/>
            <person name="Loh T."/>
            <person name="Elvitigala T."/>
            <person name="Wang C."/>
            <person name="Wollam A."/>
            <person name="Fulton R.S."/>
            <person name="Clifton S.W."/>
            <person name="Jacobs J.M."/>
            <person name="Aurora R."/>
            <person name="Ghosh B.K."/>
            <person name="Sherman L.A."/>
            <person name="Smith R.D."/>
            <person name="Wilson R.K."/>
            <person name="Pakrasi H.B."/>
        </authorList>
    </citation>
    <scope>NUCLEOTIDE SEQUENCE [LARGE SCALE GENOMIC DNA]</scope>
    <source>
        <strain evidence="2">ATCC 51142</strain>
    </source>
</reference>
<gene>
    <name evidence="2" type="ordered locus">cce_4301</name>
</gene>
<dbReference type="OrthoDB" id="427059at2"/>
<proteinExistence type="predicted"/>
<evidence type="ECO:0000313" key="3">
    <source>
        <dbReference type="Proteomes" id="UP000001203"/>
    </source>
</evidence>
<dbReference type="KEGG" id="cyt:cce_4301"/>
<evidence type="ECO:0000256" key="1">
    <source>
        <dbReference type="SAM" id="Phobius"/>
    </source>
</evidence>
<dbReference type="EMBL" id="CP000806">
    <property type="protein sequence ID" value="ACB53649.1"/>
    <property type="molecule type" value="Genomic_DNA"/>
</dbReference>